<dbReference type="PANTHER" id="PTHR43462">
    <property type="entry name" value="ALANYL-TRNA EDITING PROTEIN"/>
    <property type="match status" value="1"/>
</dbReference>
<keyword evidence="2" id="KW-0479">Metal-binding</keyword>
<sequence length="223" mass="23881">MSLKQFWVDPYQTGLDTTVTGVDGDTLTLASTIFFAFSGGQESDTGSIGGRPVLSAEKRGLDIVYTLTPGHGLRPGEPVRVEIDWPRRHALMRLHFAAEIVLELVCARLPGVAKIGAHIAADKARIDFEWPEPVTPLLAALAAQANAIVAADLAIGTGFSDEAAERRYWQIDGFARVPCGGTHVKRTGEIGAISLRRRNLGRGKERIEISVADACPPCGDAPV</sequence>
<dbReference type="PANTHER" id="PTHR43462:SF1">
    <property type="entry name" value="ALANYL-TRNA EDITING PROTEIN AARSD1"/>
    <property type="match status" value="1"/>
</dbReference>
<dbReference type="EMBL" id="JAESND010000003">
    <property type="protein sequence ID" value="MBM3115777.1"/>
    <property type="molecule type" value="Genomic_DNA"/>
</dbReference>
<accession>A0ABS2BJJ4</accession>
<dbReference type="InterPro" id="IPR009000">
    <property type="entry name" value="Transl_B-barrel_sf"/>
</dbReference>
<dbReference type="Gene3D" id="3.30.980.10">
    <property type="entry name" value="Threonyl-trna Synthetase, Chain A, domain 2"/>
    <property type="match status" value="1"/>
</dbReference>
<protein>
    <submittedName>
        <fullName evidence="5">Alanyl-tRNA editing protein</fullName>
    </submittedName>
</protein>
<reference evidence="5 6" key="1">
    <citation type="submission" date="2021-01" db="EMBL/GenBank/DDBJ databases">
        <title>Draft Genome Sequence and Polyhydroxyalkanoate Biosynthetic Potential of Jeongeupia naejangsanensis Type Strain DSM 24253.</title>
        <authorList>
            <person name="Turrini P."/>
            <person name="Artuso I."/>
            <person name="Lugli G.A."/>
            <person name="Frangipani E."/>
            <person name="Ventura M."/>
            <person name="Visca P."/>
        </authorList>
    </citation>
    <scope>NUCLEOTIDE SEQUENCE [LARGE SCALE GENOMIC DNA]</scope>
    <source>
        <strain evidence="5 6">DSM 24253</strain>
    </source>
</reference>
<dbReference type="SMART" id="SM00863">
    <property type="entry name" value="tRNA_SAD"/>
    <property type="match status" value="1"/>
</dbReference>
<name>A0ABS2BJJ4_9NEIS</name>
<evidence type="ECO:0000313" key="5">
    <source>
        <dbReference type="EMBL" id="MBM3115777.1"/>
    </source>
</evidence>
<dbReference type="Gene3D" id="2.40.30.130">
    <property type="match status" value="1"/>
</dbReference>
<evidence type="ECO:0000256" key="3">
    <source>
        <dbReference type="ARBA" id="ARBA00022833"/>
    </source>
</evidence>
<keyword evidence="6" id="KW-1185">Reference proteome</keyword>
<organism evidence="5 6">
    <name type="scientific">Jeongeupia naejangsanensis</name>
    <dbReference type="NCBI Taxonomy" id="613195"/>
    <lineage>
        <taxon>Bacteria</taxon>
        <taxon>Pseudomonadati</taxon>
        <taxon>Pseudomonadota</taxon>
        <taxon>Betaproteobacteria</taxon>
        <taxon>Neisseriales</taxon>
        <taxon>Chitinibacteraceae</taxon>
        <taxon>Jeongeupia</taxon>
    </lineage>
</organism>
<dbReference type="Proteomes" id="UP000809431">
    <property type="component" value="Unassembled WGS sequence"/>
</dbReference>
<dbReference type="InterPro" id="IPR051335">
    <property type="entry name" value="Alanyl-tRNA_Editing_Enzymes"/>
</dbReference>
<proteinExistence type="predicted"/>
<dbReference type="Pfam" id="PF07973">
    <property type="entry name" value="tRNA_SAD"/>
    <property type="match status" value="1"/>
</dbReference>
<evidence type="ECO:0000256" key="1">
    <source>
        <dbReference type="ARBA" id="ARBA00001947"/>
    </source>
</evidence>
<dbReference type="InterPro" id="IPR018163">
    <property type="entry name" value="Thr/Ala-tRNA-synth_IIc_edit"/>
</dbReference>
<gene>
    <name evidence="5" type="ORF">JMJ54_08040</name>
</gene>
<evidence type="ECO:0000259" key="4">
    <source>
        <dbReference type="SMART" id="SM00863"/>
    </source>
</evidence>
<evidence type="ECO:0000313" key="6">
    <source>
        <dbReference type="Proteomes" id="UP000809431"/>
    </source>
</evidence>
<comment type="caution">
    <text evidence="5">The sequence shown here is derived from an EMBL/GenBank/DDBJ whole genome shotgun (WGS) entry which is preliminary data.</text>
</comment>
<comment type="cofactor">
    <cofactor evidence="1">
        <name>Zn(2+)</name>
        <dbReference type="ChEBI" id="CHEBI:29105"/>
    </cofactor>
</comment>
<evidence type="ECO:0000256" key="2">
    <source>
        <dbReference type="ARBA" id="ARBA00022723"/>
    </source>
</evidence>
<dbReference type="InterPro" id="IPR012947">
    <property type="entry name" value="tRNA_SAD"/>
</dbReference>
<keyword evidence="3" id="KW-0862">Zinc</keyword>
<dbReference type="SUPFAM" id="SSF55186">
    <property type="entry name" value="ThrRS/AlaRS common domain"/>
    <property type="match status" value="1"/>
</dbReference>
<dbReference type="SUPFAM" id="SSF50447">
    <property type="entry name" value="Translation proteins"/>
    <property type="match status" value="1"/>
</dbReference>
<dbReference type="RefSeq" id="WP_203537636.1">
    <property type="nucleotide sequence ID" value="NZ_JAESND010000003.1"/>
</dbReference>
<feature type="domain" description="Threonyl/alanyl tRNA synthetase SAD" evidence="4">
    <location>
        <begin position="166"/>
        <end position="208"/>
    </location>
</feature>